<reference evidence="2" key="1">
    <citation type="journal article" date="2020" name="mSystems">
        <title>Genome- and Community-Level Interaction Insights into Carbon Utilization and Element Cycling Functions of Hydrothermarchaeota in Hydrothermal Sediment.</title>
        <authorList>
            <person name="Zhou Z."/>
            <person name="Liu Y."/>
            <person name="Xu W."/>
            <person name="Pan J."/>
            <person name="Luo Z.H."/>
            <person name="Li M."/>
        </authorList>
    </citation>
    <scope>NUCLEOTIDE SEQUENCE [LARGE SCALE GENOMIC DNA]</scope>
    <source>
        <strain evidence="2">SpSt-780</strain>
    </source>
</reference>
<evidence type="ECO:0000313" key="2">
    <source>
        <dbReference type="EMBL" id="HGW91300.1"/>
    </source>
</evidence>
<dbReference type="AlphaFoldDB" id="A0A7C4YC20"/>
<dbReference type="EMBL" id="DTHG01000024">
    <property type="protein sequence ID" value="HGW91300.1"/>
    <property type="molecule type" value="Genomic_DNA"/>
</dbReference>
<gene>
    <name evidence="2" type="ORF">ENV67_02010</name>
</gene>
<comment type="caution">
    <text evidence="2">The sequence shown here is derived from an EMBL/GenBank/DDBJ whole genome shotgun (WGS) entry which is preliminary data.</text>
</comment>
<organism evidence="2">
    <name type="scientific">candidate division WOR-3 bacterium</name>
    <dbReference type="NCBI Taxonomy" id="2052148"/>
    <lineage>
        <taxon>Bacteria</taxon>
        <taxon>Bacteria division WOR-3</taxon>
    </lineage>
</organism>
<accession>A0A7C4YC20</accession>
<name>A0A7C4YC20_UNCW3</name>
<dbReference type="GO" id="GO:0015668">
    <property type="term" value="F:type III site-specific deoxyribonuclease activity"/>
    <property type="evidence" value="ECO:0007669"/>
    <property type="project" value="InterPro"/>
</dbReference>
<dbReference type="Pfam" id="PF19778">
    <property type="entry name" value="RE_endonuc"/>
    <property type="match status" value="1"/>
</dbReference>
<proteinExistence type="predicted"/>
<evidence type="ECO:0000259" key="1">
    <source>
        <dbReference type="Pfam" id="PF19778"/>
    </source>
</evidence>
<feature type="domain" description="Type III restriction enzyme C-terminal endonuclease" evidence="1">
    <location>
        <begin position="25"/>
        <end position="87"/>
    </location>
</feature>
<protein>
    <recommendedName>
        <fullName evidence="1">Type III restriction enzyme C-terminal endonuclease domain-containing protein</fullName>
    </recommendedName>
</protein>
<sequence length="99" mass="11898">MLKLKFDPKLDFQVDAINFVEDIFKDYTPDWAIVVERVQDSKKEEKIYFVVETKGTNNIYELKPEEKIKIKSAKRRFELIRDSKFVAPVKDFDTFESQW</sequence>
<dbReference type="InterPro" id="IPR045572">
    <property type="entry name" value="RE_endonuc_C"/>
</dbReference>